<dbReference type="EMBL" id="CP080035">
    <property type="protein sequence ID" value="QYC12379.1"/>
    <property type="molecule type" value="Genomic_DNA"/>
</dbReference>
<dbReference type="InterPro" id="IPR014114">
    <property type="entry name" value="TraW"/>
</dbReference>
<dbReference type="Proteomes" id="UP000824334">
    <property type="component" value="Plasmid unnamed1"/>
</dbReference>
<protein>
    <submittedName>
        <fullName evidence="2">Type-F conjugative transfer system protein TraW</fullName>
    </submittedName>
</protein>
<reference evidence="2 3" key="1">
    <citation type="submission" date="2021-07" db="EMBL/GenBank/DDBJ databases">
        <title>Isolation and characterization of bacteria from a gold mining with a capacity of golden bioaccumulation.</title>
        <authorList>
            <person name="Yang X.J."/>
        </authorList>
    </citation>
    <scope>NUCLEOTIDE SEQUENCE [LARGE SCALE GENOMIC DNA]</scope>
    <source>
        <strain evidence="2 3">Au29</strain>
        <plasmid evidence="2 3">unnamed1</plasmid>
    </source>
</reference>
<evidence type="ECO:0000256" key="1">
    <source>
        <dbReference type="SAM" id="SignalP"/>
    </source>
</evidence>
<keyword evidence="1" id="KW-0732">Signal</keyword>
<accession>A0ABX8TMU1</accession>
<geneLocation type="plasmid" evidence="2 3">
    <name>unnamed1</name>
</geneLocation>
<dbReference type="PROSITE" id="PS51257">
    <property type="entry name" value="PROKAR_LIPOPROTEIN"/>
    <property type="match status" value="1"/>
</dbReference>
<feature type="chain" id="PRO_5046130859" evidence="1">
    <location>
        <begin position="24"/>
        <end position="210"/>
    </location>
</feature>
<dbReference type="RefSeq" id="WP_219373704.1">
    <property type="nucleotide sequence ID" value="NZ_CP080035.1"/>
</dbReference>
<dbReference type="GeneID" id="94377315"/>
<gene>
    <name evidence="2" type="primary">traW</name>
    <name evidence="2" type="ORF">KWG56_18635</name>
</gene>
<sequence length="210" mass="23905">MSKFAALLGLLFAACLGASPASAKDLGVIGHTFTIGEQDILEVISARLKAAEKEGRIDQLQREFTRRVEQKVERPNPAPVRTTTYARSWLFDPTITVKEDYADHRGRVFARAGDRINPLERLPDFDRVMLFIDGDDTRQVEWALKEMRAAGEHRTRIILTNGAPLELMRRRGVQFYFDQEARLVEHFSLEQVPAKIAREGSQLRISELMP</sequence>
<proteinExistence type="predicted"/>
<evidence type="ECO:0000313" key="3">
    <source>
        <dbReference type="Proteomes" id="UP000824334"/>
    </source>
</evidence>
<feature type="signal peptide" evidence="1">
    <location>
        <begin position="1"/>
        <end position="23"/>
    </location>
</feature>
<keyword evidence="3" id="KW-1185">Reference proteome</keyword>
<keyword evidence="2" id="KW-0614">Plasmid</keyword>
<evidence type="ECO:0000313" key="2">
    <source>
        <dbReference type="EMBL" id="QYC12379.1"/>
    </source>
</evidence>
<organism evidence="2 3">
    <name type="scientific">Brevundimonas nasdae</name>
    <dbReference type="NCBI Taxonomy" id="172043"/>
    <lineage>
        <taxon>Bacteria</taxon>
        <taxon>Pseudomonadati</taxon>
        <taxon>Pseudomonadota</taxon>
        <taxon>Alphaproteobacteria</taxon>
        <taxon>Caulobacterales</taxon>
        <taxon>Caulobacteraceae</taxon>
        <taxon>Brevundimonas</taxon>
    </lineage>
</organism>
<name>A0ABX8TMU1_9CAUL</name>
<dbReference type="NCBIfam" id="TIGR02743">
    <property type="entry name" value="TraW"/>
    <property type="match status" value="1"/>
</dbReference>